<comment type="caution">
    <text evidence="7">The sequence shown here is derived from an EMBL/GenBank/DDBJ whole genome shotgun (WGS) entry which is preliminary data.</text>
</comment>
<dbReference type="Proteomes" id="UP000024635">
    <property type="component" value="Unassembled WGS sequence"/>
</dbReference>
<dbReference type="CDD" id="cd00637">
    <property type="entry name" value="7tm_classA_rhodopsin-like"/>
    <property type="match status" value="1"/>
</dbReference>
<evidence type="ECO:0000313" key="7">
    <source>
        <dbReference type="EMBL" id="EYC14968.1"/>
    </source>
</evidence>
<evidence type="ECO:0000313" key="8">
    <source>
        <dbReference type="Proteomes" id="UP000024635"/>
    </source>
</evidence>
<proteinExistence type="predicted"/>
<feature type="transmembrane region" description="Helical" evidence="5">
    <location>
        <begin position="161"/>
        <end position="187"/>
    </location>
</feature>
<comment type="subcellular location">
    <subcellularLocation>
        <location evidence="1">Membrane</location>
    </subcellularLocation>
</comment>
<protein>
    <recommendedName>
        <fullName evidence="6">G-protein coupled receptors family 1 profile domain-containing protein</fullName>
    </recommendedName>
</protein>
<accession>A0A016UKE8</accession>
<evidence type="ECO:0000256" key="3">
    <source>
        <dbReference type="ARBA" id="ARBA00022989"/>
    </source>
</evidence>
<feature type="transmembrane region" description="Helical" evidence="5">
    <location>
        <begin position="207"/>
        <end position="227"/>
    </location>
</feature>
<keyword evidence="2 5" id="KW-0812">Transmembrane</keyword>
<dbReference type="AlphaFoldDB" id="A0A016UKE8"/>
<sequence length="318" mass="37120">MSADIRRCLKRAQLQNDVTLVDIPNDNIKKQLVRNRLYDKGIADVAVMINYSVFVTLRTTNFFNDLFWNLQAYYIGTWCFVQYYYSVVLRALGILLITAHRYITMCKHGSSLEHWMNSRMRWILVLVHWIVPPAYILPFLFREAIPFDDSIAMDPIPKKRLISLANLLSVAFVVPSFTVCILCYLAILRKLYQHRVDLSVSLRRERLVCIQMMGVFIAFALVVLYNILQFNFSLQSNVGPVIQMRVVFPLISSFLSYVNPWMMILTTQDLRRKLLDIYGLREKRFNGSSTKIASTKFVRNQSFPLENVRRSATIRHQG</sequence>
<dbReference type="GO" id="GO:0016020">
    <property type="term" value="C:membrane"/>
    <property type="evidence" value="ECO:0007669"/>
    <property type="project" value="UniProtKB-SubCell"/>
</dbReference>
<evidence type="ECO:0000256" key="4">
    <source>
        <dbReference type="ARBA" id="ARBA00023136"/>
    </source>
</evidence>
<dbReference type="InterPro" id="IPR019426">
    <property type="entry name" value="7TM_GPCR_serpentine_rcpt_Srv"/>
</dbReference>
<reference evidence="8" key="1">
    <citation type="journal article" date="2015" name="Nat. Genet.">
        <title>The genome and transcriptome of the zoonotic hookworm Ancylostoma ceylanicum identify infection-specific gene families.</title>
        <authorList>
            <person name="Schwarz E.M."/>
            <person name="Hu Y."/>
            <person name="Antoshechkin I."/>
            <person name="Miller M.M."/>
            <person name="Sternberg P.W."/>
            <person name="Aroian R.V."/>
        </authorList>
    </citation>
    <scope>NUCLEOTIDE SEQUENCE</scope>
    <source>
        <strain evidence="8">HY135</strain>
    </source>
</reference>
<dbReference type="InterPro" id="IPR017452">
    <property type="entry name" value="GPCR_Rhodpsn_7TM"/>
</dbReference>
<dbReference type="PANTHER" id="PTHR24224">
    <property type="entry name" value="CARDIOACCELERATORY PEPTIDE RECEPTOR-RELATED"/>
    <property type="match status" value="1"/>
</dbReference>
<feature type="transmembrane region" description="Helical" evidence="5">
    <location>
        <begin position="42"/>
        <end position="63"/>
    </location>
</feature>
<dbReference type="OrthoDB" id="5868253at2759"/>
<evidence type="ECO:0000256" key="1">
    <source>
        <dbReference type="ARBA" id="ARBA00004370"/>
    </source>
</evidence>
<dbReference type="PANTHER" id="PTHR24224:SF17">
    <property type="entry name" value="G-PROTEIN COUPLED RECEPTORS FAMILY 1 PROFILE DOMAIN-CONTAINING PROTEIN"/>
    <property type="match status" value="1"/>
</dbReference>
<feature type="transmembrane region" description="Helical" evidence="5">
    <location>
        <begin position="247"/>
        <end position="265"/>
    </location>
</feature>
<dbReference type="Gene3D" id="1.20.1070.10">
    <property type="entry name" value="Rhodopsin 7-helix transmembrane proteins"/>
    <property type="match status" value="1"/>
</dbReference>
<name>A0A016UKE8_9BILA</name>
<feature type="transmembrane region" description="Helical" evidence="5">
    <location>
        <begin position="123"/>
        <end position="141"/>
    </location>
</feature>
<evidence type="ECO:0000259" key="6">
    <source>
        <dbReference type="PROSITE" id="PS50262"/>
    </source>
</evidence>
<evidence type="ECO:0000256" key="2">
    <source>
        <dbReference type="ARBA" id="ARBA00022692"/>
    </source>
</evidence>
<organism evidence="7 8">
    <name type="scientific">Ancylostoma ceylanicum</name>
    <dbReference type="NCBI Taxonomy" id="53326"/>
    <lineage>
        <taxon>Eukaryota</taxon>
        <taxon>Metazoa</taxon>
        <taxon>Ecdysozoa</taxon>
        <taxon>Nematoda</taxon>
        <taxon>Chromadorea</taxon>
        <taxon>Rhabditida</taxon>
        <taxon>Rhabditina</taxon>
        <taxon>Rhabditomorpha</taxon>
        <taxon>Strongyloidea</taxon>
        <taxon>Ancylostomatidae</taxon>
        <taxon>Ancylostomatinae</taxon>
        <taxon>Ancylostoma</taxon>
    </lineage>
</organism>
<evidence type="ECO:0000256" key="5">
    <source>
        <dbReference type="SAM" id="Phobius"/>
    </source>
</evidence>
<dbReference type="PROSITE" id="PS50262">
    <property type="entry name" value="G_PROTEIN_RECEP_F1_2"/>
    <property type="match status" value="1"/>
</dbReference>
<keyword evidence="8" id="KW-1185">Reference proteome</keyword>
<dbReference type="EMBL" id="JARK01001374">
    <property type="protein sequence ID" value="EYC14968.1"/>
    <property type="molecule type" value="Genomic_DNA"/>
</dbReference>
<dbReference type="SUPFAM" id="SSF81321">
    <property type="entry name" value="Family A G protein-coupled receptor-like"/>
    <property type="match status" value="1"/>
</dbReference>
<feature type="transmembrane region" description="Helical" evidence="5">
    <location>
        <begin position="83"/>
        <end position="103"/>
    </location>
</feature>
<feature type="domain" description="G-protein coupled receptors family 1 profile" evidence="6">
    <location>
        <begin position="15"/>
        <end position="263"/>
    </location>
</feature>
<gene>
    <name evidence="7" type="primary">Acey_s0038.g3551</name>
    <name evidence="7" type="ORF">Y032_0038g3551</name>
</gene>
<keyword evidence="4 5" id="KW-0472">Membrane</keyword>
<keyword evidence="3 5" id="KW-1133">Transmembrane helix</keyword>
<dbReference type="InterPro" id="IPR052665">
    <property type="entry name" value="Neuropeptide-GPCR"/>
</dbReference>
<dbReference type="Pfam" id="PF10323">
    <property type="entry name" value="7TM_GPCR_Srv"/>
    <property type="match status" value="1"/>
</dbReference>